<dbReference type="OrthoDB" id="7477898at2"/>
<organism evidence="2 3">
    <name type="scientific">Rhizobium pisi</name>
    <dbReference type="NCBI Taxonomy" id="574561"/>
    <lineage>
        <taxon>Bacteria</taxon>
        <taxon>Pseudomonadati</taxon>
        <taxon>Pseudomonadota</taxon>
        <taxon>Alphaproteobacteria</taxon>
        <taxon>Hyphomicrobiales</taxon>
        <taxon>Rhizobiaceae</taxon>
        <taxon>Rhizobium/Agrobacterium group</taxon>
        <taxon>Rhizobium</taxon>
    </lineage>
</organism>
<gene>
    <name evidence="2" type="ORF">FHS26_006249</name>
</gene>
<evidence type="ECO:0000256" key="1">
    <source>
        <dbReference type="SAM" id="MobiDB-lite"/>
    </source>
</evidence>
<dbReference type="EMBL" id="JACHXH010000032">
    <property type="protein sequence ID" value="MBB3138471.1"/>
    <property type="molecule type" value="Genomic_DNA"/>
</dbReference>
<dbReference type="RefSeq" id="WP_125850629.1">
    <property type="nucleotide sequence ID" value="NZ_JACHXH010000032.1"/>
</dbReference>
<evidence type="ECO:0000313" key="2">
    <source>
        <dbReference type="EMBL" id="MBB3138471.1"/>
    </source>
</evidence>
<protein>
    <submittedName>
        <fullName evidence="2">Uncharacterized protein</fullName>
    </submittedName>
</protein>
<evidence type="ECO:0000313" key="3">
    <source>
        <dbReference type="Proteomes" id="UP000518315"/>
    </source>
</evidence>
<comment type="caution">
    <text evidence="2">The sequence shown here is derived from an EMBL/GenBank/DDBJ whole genome shotgun (WGS) entry which is preliminary data.</text>
</comment>
<keyword evidence="3" id="KW-1185">Reference proteome</keyword>
<dbReference type="AlphaFoldDB" id="A0A4R0CHY2"/>
<dbReference type="Proteomes" id="UP000518315">
    <property type="component" value="Unassembled WGS sequence"/>
</dbReference>
<reference evidence="2 3" key="1">
    <citation type="submission" date="2020-08" db="EMBL/GenBank/DDBJ databases">
        <title>Genomic Encyclopedia of Type Strains, Phase III (KMG-III): the genomes of soil and plant-associated and newly described type strains.</title>
        <authorList>
            <person name="Whitman W."/>
        </authorList>
    </citation>
    <scope>NUCLEOTIDE SEQUENCE [LARGE SCALE GENOMIC DNA]</scope>
    <source>
        <strain evidence="2 3">CECT 4113</strain>
    </source>
</reference>
<name>A0A4R0CHY2_9HYPH</name>
<accession>A0A4R0CHY2</accession>
<feature type="region of interest" description="Disordered" evidence="1">
    <location>
        <begin position="62"/>
        <end position="83"/>
    </location>
</feature>
<proteinExistence type="predicted"/>
<sequence length="83" mass="9128">MREDIKTRDKTHDVAVTITAGQLLHPSRHFADPCEELAAEDISRGDKRALLASWASDSVKTLDNHNELSGQRETSGLFDAHGS</sequence>